<reference evidence="2" key="1">
    <citation type="submission" date="2018-04" db="EMBL/GenBank/DDBJ databases">
        <title>Transcriptome assembly of Sipha flava.</title>
        <authorList>
            <person name="Scully E.D."/>
            <person name="Geib S.M."/>
            <person name="Palmer N.A."/>
            <person name="Koch K."/>
            <person name="Bradshaw J."/>
            <person name="Heng-Moss T."/>
            <person name="Sarath G."/>
        </authorList>
    </citation>
    <scope>NUCLEOTIDE SEQUENCE</scope>
</reference>
<protein>
    <submittedName>
        <fullName evidence="2">Retrovirus-related Pol polyprotein from type-1 retrotransposable element R2</fullName>
    </submittedName>
</protein>
<dbReference type="Pfam" id="PF00078">
    <property type="entry name" value="RVT_1"/>
    <property type="match status" value="1"/>
</dbReference>
<sequence length="190" mass="21416">MNILKDFHFPNKLINLIKISVMETKVKIKVGGLISDTVQIKSGLRQGHALSPILFNLVLERVIRKINVNNQDIKLQDSSIELLASAENIIIKIILGESQESLKNVLLKLEKAAAKVVLQCNEGKTSYMCVDRRKLHQPTNILNIGRFNFKKVQQFKYLGTIVTENNDIAKEIAARIQTGNKCYYGLAKTL</sequence>
<evidence type="ECO:0000313" key="2">
    <source>
        <dbReference type="EMBL" id="MBY79468.1"/>
    </source>
</evidence>
<gene>
    <name evidence="2" type="primary">PO23_0</name>
    <name evidence="2" type="ORF">g.127125</name>
</gene>
<name>A0A2S2QNZ6_9HEMI</name>
<feature type="domain" description="Reverse transcriptase" evidence="1">
    <location>
        <begin position="1"/>
        <end position="162"/>
    </location>
</feature>
<accession>A0A2S2QNZ6</accession>
<dbReference type="PANTHER" id="PTHR47027">
    <property type="entry name" value="REVERSE TRANSCRIPTASE DOMAIN-CONTAINING PROTEIN"/>
    <property type="match status" value="1"/>
</dbReference>
<evidence type="ECO:0000259" key="1">
    <source>
        <dbReference type="PROSITE" id="PS50878"/>
    </source>
</evidence>
<dbReference type="PANTHER" id="PTHR47027:SF29">
    <property type="entry name" value="C2H2-TYPE DOMAIN-CONTAINING PROTEIN"/>
    <property type="match status" value="1"/>
</dbReference>
<dbReference type="AlphaFoldDB" id="A0A2S2QNZ6"/>
<dbReference type="EMBL" id="GGMS01010265">
    <property type="protein sequence ID" value="MBY79468.1"/>
    <property type="molecule type" value="Transcribed_RNA"/>
</dbReference>
<organism evidence="2">
    <name type="scientific">Sipha flava</name>
    <name type="common">yellow sugarcane aphid</name>
    <dbReference type="NCBI Taxonomy" id="143950"/>
    <lineage>
        <taxon>Eukaryota</taxon>
        <taxon>Metazoa</taxon>
        <taxon>Ecdysozoa</taxon>
        <taxon>Arthropoda</taxon>
        <taxon>Hexapoda</taxon>
        <taxon>Insecta</taxon>
        <taxon>Pterygota</taxon>
        <taxon>Neoptera</taxon>
        <taxon>Paraneoptera</taxon>
        <taxon>Hemiptera</taxon>
        <taxon>Sternorrhyncha</taxon>
        <taxon>Aphidomorpha</taxon>
        <taxon>Aphidoidea</taxon>
        <taxon>Aphididae</taxon>
        <taxon>Sipha</taxon>
    </lineage>
</organism>
<dbReference type="PROSITE" id="PS50878">
    <property type="entry name" value="RT_POL"/>
    <property type="match status" value="1"/>
</dbReference>
<dbReference type="InterPro" id="IPR043502">
    <property type="entry name" value="DNA/RNA_pol_sf"/>
</dbReference>
<dbReference type="SUPFAM" id="SSF56672">
    <property type="entry name" value="DNA/RNA polymerases"/>
    <property type="match status" value="1"/>
</dbReference>
<dbReference type="OrthoDB" id="6625104at2759"/>
<proteinExistence type="predicted"/>
<dbReference type="GO" id="GO:0071897">
    <property type="term" value="P:DNA biosynthetic process"/>
    <property type="evidence" value="ECO:0007669"/>
    <property type="project" value="UniProtKB-ARBA"/>
</dbReference>
<dbReference type="InterPro" id="IPR000477">
    <property type="entry name" value="RT_dom"/>
</dbReference>